<sequence length="1268" mass="146744">MDAEDVQKLLDIYEQYNSGSNEKDLLEFGSKLTKEDIESILQISISKNLSPDVILNAVFESIEDSDLTKKVIMMAIKQIQKWNFASADKACQFTRALCKMIPQVASLKTAIQIIKHAYRTSIKTKDDEKRPYIIESLLSIIPLAFQKLYNKQDVIKIKDVEQTCQEHCQSWINEVLQSEIPDYVAPSLVDTFTELPLTEEQTEKLVKNILSSACFHNISIIARRLFPAIQKYPKVTYQCLKRLIKIALEIEKADYEGENIENVRAQCSLIKTLYAVSNTFRTVLECLTKILTSPNELPTHFTPFLISLTFDVSRLNTKIKDSTQKFYNEQIKNDYIRVRSRFLNHIFLTEPTFEKVRSLEYAMTYAINLSHVNLETNAHNFIEFAFNLIDNSKDNSGFRKAPTTCKIVESSSQFISESVRQIELGVKILEKCLEDFTSSKSEIFGQIVQRLISNSPNSAYLVQCLDSPEHLLEVIDYLQYLELPVVEQLMRYAVPKIYGNEIYLDRAIMDARKAFFNRTERAKLNGVAALFYLIMPRQERTFTQTMSNHDFGSMFNGSFVDAAANEDTQHDIFNLMRRGFTQSDIVQADIYFFIPFLLQKSPELSSTINDSFIEKLESITRIDPKQSVKKEEDITLGTVKTENGETENEHKKVFAVDGFYEGFPLTINASIPHFLHCLSQCLRILPDNIKQSDEWTSISNTLNTLCDEVSKVDFDYLYDSMDIFQHPDERECIITIISVLFNHSFLIDKDVALSLFRLYDRIIHKKAEIGKMRKDELKSELKFPRFMDLSVLEELFKKLEEENGDYSDNYGIQLYALENAKDMISELSVLRLEMRGERIKRVMTLGQILYDSYENVKWMESPAGFKTNLSLQDLLTTSLKQLFTFAFETYEEKYVKKFMQKMALIKPDEQISDANGLILKKIKWNLSHQYAKSVDNFCCIAEMVSMLSTKDITNFKTIKKMLTNLIRTNSPSSGRILKLARYYCSFNLEWLGEFAQMIAEKATLNEGEEDNNSSYSPALLEVISTLGVYLDDIDWAVKIWLPQVNAENCENSKHFGEKISIFLLQMTEITEILIKIDFKPFPHNYYESFIKFVNEFYKMLNRLLKQTLDVPDSSNDALEGLVRKITSEFDEEVINFTIANQINQKTKYKRHEKFDATYAPQLHFNIDRLRALVKTLVEKGLLIKNILEDFCKLRGTDVKFPKKMKKKKKEMIEDEEPVQQEEANNSNNEEQIETEYGDIVNYNVNGNENENENEIDDNNNEEDGDSVG</sequence>
<comment type="caution">
    <text evidence="4">The sequence shown here is derived from an EMBL/GenBank/DDBJ whole genome shotgun (WGS) entry which is preliminary data.</text>
</comment>
<dbReference type="PANTHER" id="PTHR21818">
    <property type="entry name" value="BC025462 PROTEIN"/>
    <property type="match status" value="1"/>
</dbReference>
<dbReference type="InterPro" id="IPR029308">
    <property type="entry name" value="FANCI_S1"/>
</dbReference>
<dbReference type="InterPro" id="IPR029315">
    <property type="entry name" value="FANCI_S2"/>
</dbReference>
<dbReference type="Pfam" id="PF14676">
    <property type="entry name" value="FANCI_S2"/>
    <property type="match status" value="1"/>
</dbReference>
<organism evidence="4 5">
    <name type="scientific">Tritrichomonas musculus</name>
    <dbReference type="NCBI Taxonomy" id="1915356"/>
    <lineage>
        <taxon>Eukaryota</taxon>
        <taxon>Metamonada</taxon>
        <taxon>Parabasalia</taxon>
        <taxon>Tritrichomonadida</taxon>
        <taxon>Tritrichomonadidae</taxon>
        <taxon>Tritrichomonas</taxon>
    </lineage>
</organism>
<evidence type="ECO:0000256" key="1">
    <source>
        <dbReference type="SAM" id="MobiDB-lite"/>
    </source>
</evidence>
<feature type="domain" description="FANCI solenoid 2" evidence="3">
    <location>
        <begin position="381"/>
        <end position="530"/>
    </location>
</feature>
<keyword evidence="5" id="KW-1185">Reference proteome</keyword>
<feature type="compositionally biased region" description="Low complexity" evidence="1">
    <location>
        <begin position="1220"/>
        <end position="1229"/>
    </location>
</feature>
<gene>
    <name evidence="4" type="ORF">M9Y10_017846</name>
</gene>
<dbReference type="InterPro" id="IPR026171">
    <property type="entry name" value="FANCI"/>
</dbReference>
<reference evidence="4 5" key="1">
    <citation type="submission" date="2024-04" db="EMBL/GenBank/DDBJ databases">
        <title>Tritrichomonas musculus Genome.</title>
        <authorList>
            <person name="Alves-Ferreira E."/>
            <person name="Grigg M."/>
            <person name="Lorenzi H."/>
            <person name="Galac M."/>
        </authorList>
    </citation>
    <scope>NUCLEOTIDE SEQUENCE [LARGE SCALE GENOMIC DNA]</scope>
    <source>
        <strain evidence="4 5">EAF2021</strain>
    </source>
</reference>
<protein>
    <submittedName>
        <fullName evidence="4">Uncharacterized protein</fullName>
    </submittedName>
</protein>
<evidence type="ECO:0000313" key="5">
    <source>
        <dbReference type="Proteomes" id="UP001470230"/>
    </source>
</evidence>
<name>A0ABR2HUM2_9EUKA</name>
<proteinExistence type="predicted"/>
<evidence type="ECO:0000313" key="4">
    <source>
        <dbReference type="EMBL" id="KAK8852854.1"/>
    </source>
</evidence>
<feature type="region of interest" description="Disordered" evidence="1">
    <location>
        <begin position="1208"/>
        <end position="1268"/>
    </location>
</feature>
<evidence type="ECO:0000259" key="3">
    <source>
        <dbReference type="Pfam" id="PF14676"/>
    </source>
</evidence>
<dbReference type="PANTHER" id="PTHR21818:SF0">
    <property type="entry name" value="FANCONI ANEMIA GROUP I PROTEIN"/>
    <property type="match status" value="1"/>
</dbReference>
<evidence type="ECO:0000259" key="2">
    <source>
        <dbReference type="Pfam" id="PF14675"/>
    </source>
</evidence>
<accession>A0ABR2HUM2</accession>
<dbReference type="Pfam" id="PF14675">
    <property type="entry name" value="FANCI_S1"/>
    <property type="match status" value="1"/>
</dbReference>
<dbReference type="Proteomes" id="UP001470230">
    <property type="component" value="Unassembled WGS sequence"/>
</dbReference>
<feature type="compositionally biased region" description="Low complexity" evidence="1">
    <location>
        <begin position="1238"/>
        <end position="1248"/>
    </location>
</feature>
<dbReference type="EMBL" id="JAPFFF010000023">
    <property type="protein sequence ID" value="KAK8852854.1"/>
    <property type="molecule type" value="Genomic_DNA"/>
</dbReference>
<feature type="compositionally biased region" description="Acidic residues" evidence="1">
    <location>
        <begin position="1249"/>
        <end position="1268"/>
    </location>
</feature>
<feature type="domain" description="FANCI solenoid 1" evidence="2">
    <location>
        <begin position="69"/>
        <end position="212"/>
    </location>
</feature>